<name>A0A6P0UPE9_9FLAO</name>
<feature type="transmembrane region" description="Helical" evidence="1">
    <location>
        <begin position="246"/>
        <end position="266"/>
    </location>
</feature>
<feature type="transmembrane region" description="Helical" evidence="1">
    <location>
        <begin position="215"/>
        <end position="234"/>
    </location>
</feature>
<dbReference type="AlphaFoldDB" id="A0A6P0UPE9"/>
<gene>
    <name evidence="2" type="ORF">GWK08_09685</name>
</gene>
<sequence>MNIYDKIKERSAYDIPVEENTAGEDIQAPSVETPEENEMLTFHPVESNETVAEDDMTLKIKEELHTITHYAMYTGKKISDEVGQLIHSEYTSDLVKAYNMVCDALLPATPQTIMYISRYYESKKKFYIFSPIPLVRNFMIVAILAVLSLMVTGLSSEVNAVELSKGILENDGKILMLNLLFLSSASVTGASFFLLSKLIREVKDATLSPEDSTYYWIMLLMGMLSGIILSEGVSVNQVVLDDSIEVNRLLFAILGGFSSEIVYRILQSIMEKVQSLIAAI</sequence>
<evidence type="ECO:0000313" key="2">
    <source>
        <dbReference type="EMBL" id="NER13709.1"/>
    </source>
</evidence>
<evidence type="ECO:0000256" key="1">
    <source>
        <dbReference type="SAM" id="Phobius"/>
    </source>
</evidence>
<dbReference type="RefSeq" id="WP_163606801.1">
    <property type="nucleotide sequence ID" value="NZ_JAABOO010000002.1"/>
</dbReference>
<keyword evidence="1" id="KW-0812">Transmembrane</keyword>
<feature type="transmembrane region" description="Helical" evidence="1">
    <location>
        <begin position="174"/>
        <end position="195"/>
    </location>
</feature>
<keyword evidence="3" id="KW-1185">Reference proteome</keyword>
<protein>
    <submittedName>
        <fullName evidence="2">Uncharacterized protein</fullName>
    </submittedName>
</protein>
<organism evidence="2 3">
    <name type="scientific">Leptobacterium flavescens</name>
    <dbReference type="NCBI Taxonomy" id="472055"/>
    <lineage>
        <taxon>Bacteria</taxon>
        <taxon>Pseudomonadati</taxon>
        <taxon>Bacteroidota</taxon>
        <taxon>Flavobacteriia</taxon>
        <taxon>Flavobacteriales</taxon>
        <taxon>Flavobacteriaceae</taxon>
        <taxon>Leptobacterium</taxon>
    </lineage>
</organism>
<dbReference type="EMBL" id="JAABOO010000002">
    <property type="protein sequence ID" value="NER13709.1"/>
    <property type="molecule type" value="Genomic_DNA"/>
</dbReference>
<evidence type="ECO:0000313" key="3">
    <source>
        <dbReference type="Proteomes" id="UP000468581"/>
    </source>
</evidence>
<keyword evidence="1" id="KW-1133">Transmembrane helix</keyword>
<dbReference type="Proteomes" id="UP000468581">
    <property type="component" value="Unassembled WGS sequence"/>
</dbReference>
<reference evidence="2 3" key="1">
    <citation type="submission" date="2020-01" db="EMBL/GenBank/DDBJ databases">
        <title>Leptobacterium flavescens.</title>
        <authorList>
            <person name="Wang G."/>
        </authorList>
    </citation>
    <scope>NUCLEOTIDE SEQUENCE [LARGE SCALE GENOMIC DNA]</scope>
    <source>
        <strain evidence="2 3">KCTC 22160</strain>
    </source>
</reference>
<keyword evidence="1" id="KW-0472">Membrane</keyword>
<accession>A0A6P0UPE9</accession>
<feature type="transmembrane region" description="Helical" evidence="1">
    <location>
        <begin position="134"/>
        <end position="154"/>
    </location>
</feature>
<comment type="caution">
    <text evidence="2">The sequence shown here is derived from an EMBL/GenBank/DDBJ whole genome shotgun (WGS) entry which is preliminary data.</text>
</comment>
<proteinExistence type="predicted"/>